<dbReference type="AlphaFoldDB" id="A0A1N7Q423"/>
<accession>A0A1N7Q423</accession>
<gene>
    <name evidence="3" type="ORF">SAMN05421759_1277</name>
</gene>
<dbReference type="EMBL" id="FTOQ01000027">
    <property type="protein sequence ID" value="SIT17594.1"/>
    <property type="molecule type" value="Genomic_DNA"/>
</dbReference>
<dbReference type="InterPro" id="IPR011010">
    <property type="entry name" value="DNA_brk_join_enz"/>
</dbReference>
<dbReference type="GO" id="GO:0015074">
    <property type="term" value="P:DNA integration"/>
    <property type="evidence" value="ECO:0007669"/>
    <property type="project" value="InterPro"/>
</dbReference>
<keyword evidence="4" id="KW-1185">Reference proteome</keyword>
<dbReference type="GO" id="GO:0006310">
    <property type="term" value="P:DNA recombination"/>
    <property type="evidence" value="ECO:0007669"/>
    <property type="project" value="UniProtKB-KW"/>
</dbReference>
<evidence type="ECO:0000313" key="4">
    <source>
        <dbReference type="Proteomes" id="UP000186684"/>
    </source>
</evidence>
<dbReference type="SUPFAM" id="SSF56349">
    <property type="entry name" value="DNA breaking-rejoining enzymes"/>
    <property type="match status" value="1"/>
</dbReference>
<reference evidence="4" key="1">
    <citation type="submission" date="2017-01" db="EMBL/GenBank/DDBJ databases">
        <authorList>
            <person name="Varghese N."/>
            <person name="Submissions S."/>
        </authorList>
    </citation>
    <scope>NUCLEOTIDE SEQUENCE [LARGE SCALE GENOMIC DNA]</scope>
    <source>
        <strain evidence="4">DSM 29430</strain>
    </source>
</reference>
<keyword evidence="1" id="KW-0233">DNA recombination</keyword>
<dbReference type="Proteomes" id="UP000186684">
    <property type="component" value="Unassembled WGS sequence"/>
</dbReference>
<evidence type="ECO:0000259" key="2">
    <source>
        <dbReference type="PROSITE" id="PS51898"/>
    </source>
</evidence>
<sequence>MNAHLTLLRAMRAAGPYSRVPQHGELQEHLQDRFAAVGKTAWAEFANVQRVAAGIWGAEATAHFGQVLRAARVSAKTKRKTDWQLAEEAVETLPSPWREALSGHGALSKQGERVKGTRIWSAAHLRNVALALGRWANHCQTSGLPLTPTGASLDAYARAVANRATARTAADYAARILSGFSIIAPGFSSEACDFVAQDWKERAAKEGCTTKTGAQLVGARRIYDLGFELMDAARVRPVRGTQAAKEFRNGILLALATALPQRARAMSALASGTTLQLIGDHTIRIWLPARLLKLPEDQKNGEPFERLLTCQKLYEAVEEYLEKFRPIFDDGTFLFPSSLNRGEAVTEQHLGRLAGDLTERAFGVRVSLHRLRDNVATDASEYLSTGGRKAAYLLGHKDERTTQRHYDHSQGIAVAQEFIDLVEARRASMPELAL</sequence>
<dbReference type="RefSeq" id="WP_076451242.1">
    <property type="nucleotide sequence ID" value="NZ_FTOQ01000027.1"/>
</dbReference>
<feature type="domain" description="Tyr recombinase" evidence="2">
    <location>
        <begin position="220"/>
        <end position="419"/>
    </location>
</feature>
<proteinExistence type="predicted"/>
<organism evidence="3 4">
    <name type="scientific">Roseivivax lentus</name>
    <dbReference type="NCBI Taxonomy" id="633194"/>
    <lineage>
        <taxon>Bacteria</taxon>
        <taxon>Pseudomonadati</taxon>
        <taxon>Pseudomonadota</taxon>
        <taxon>Alphaproteobacteria</taxon>
        <taxon>Rhodobacterales</taxon>
        <taxon>Roseobacteraceae</taxon>
        <taxon>Roseivivax</taxon>
    </lineage>
</organism>
<dbReference type="STRING" id="633194.SAMN05421759_1277"/>
<name>A0A1N7Q423_9RHOB</name>
<dbReference type="GO" id="GO:0003677">
    <property type="term" value="F:DNA binding"/>
    <property type="evidence" value="ECO:0007669"/>
    <property type="project" value="InterPro"/>
</dbReference>
<dbReference type="Gene3D" id="1.10.443.10">
    <property type="entry name" value="Intergrase catalytic core"/>
    <property type="match status" value="1"/>
</dbReference>
<dbReference type="InterPro" id="IPR002104">
    <property type="entry name" value="Integrase_catalytic"/>
</dbReference>
<protein>
    <submittedName>
        <fullName evidence="3">Phage integrase family protein</fullName>
    </submittedName>
</protein>
<evidence type="ECO:0000256" key="1">
    <source>
        <dbReference type="ARBA" id="ARBA00023172"/>
    </source>
</evidence>
<dbReference type="InterPro" id="IPR013762">
    <property type="entry name" value="Integrase-like_cat_sf"/>
</dbReference>
<dbReference type="PROSITE" id="PS51898">
    <property type="entry name" value="TYR_RECOMBINASE"/>
    <property type="match status" value="1"/>
</dbReference>
<dbReference type="OrthoDB" id="7829643at2"/>
<evidence type="ECO:0000313" key="3">
    <source>
        <dbReference type="EMBL" id="SIT17594.1"/>
    </source>
</evidence>